<dbReference type="Pfam" id="PF01041">
    <property type="entry name" value="DegT_DnrJ_EryC1"/>
    <property type="match status" value="1"/>
</dbReference>
<proteinExistence type="predicted"/>
<accession>A0A2B4S7K7</accession>
<dbReference type="GO" id="GO:0000271">
    <property type="term" value="P:polysaccharide biosynthetic process"/>
    <property type="evidence" value="ECO:0007669"/>
    <property type="project" value="TreeGrafter"/>
</dbReference>
<dbReference type="PANTHER" id="PTHR30244:SF34">
    <property type="entry name" value="DTDP-4-AMINO-4,6-DIDEOXYGALACTOSE TRANSAMINASE"/>
    <property type="match status" value="1"/>
</dbReference>
<keyword evidence="2" id="KW-1185">Reference proteome</keyword>
<dbReference type="EMBL" id="LSMT01000162">
    <property type="protein sequence ID" value="PFX25023.1"/>
    <property type="molecule type" value="Genomic_DNA"/>
</dbReference>
<evidence type="ECO:0000313" key="2">
    <source>
        <dbReference type="Proteomes" id="UP000225706"/>
    </source>
</evidence>
<organism evidence="1 2">
    <name type="scientific">Stylophora pistillata</name>
    <name type="common">Smooth cauliflower coral</name>
    <dbReference type="NCBI Taxonomy" id="50429"/>
    <lineage>
        <taxon>Eukaryota</taxon>
        <taxon>Metazoa</taxon>
        <taxon>Cnidaria</taxon>
        <taxon>Anthozoa</taxon>
        <taxon>Hexacorallia</taxon>
        <taxon>Scleractinia</taxon>
        <taxon>Astrocoeniina</taxon>
        <taxon>Pocilloporidae</taxon>
        <taxon>Stylophora</taxon>
    </lineage>
</organism>
<dbReference type="Proteomes" id="UP000225706">
    <property type="component" value="Unassembled WGS sequence"/>
</dbReference>
<dbReference type="PANTHER" id="PTHR30244">
    <property type="entry name" value="TRANSAMINASE"/>
    <property type="match status" value="1"/>
</dbReference>
<dbReference type="STRING" id="50429.A0A2B4S7K7"/>
<sequence>MAMIPEKYACLFIDATWKDIIAAFSFSTVNNSSQERNLLQGKLEKLFGGSDQWLACLSIRTALDTFLTVMNFPIGSEVIFTALNIPDMVSVVERHGLKIVPVDLDLDTLAPKPELVELAVTDKTVAILAAHLYGKWINLDKVFQVAHSRGLYVLEDCAESFQGLEKKGHKLSDLTFFSFGSIKHYTSLGGAMVRVKNSEILSKMRAKLKEYPVQNQWTYFKKLSCYSLLMASGLNNSLFNWFFINLFHLMGFKYKEYFISLLRAFPGGVSMDKLRSQPSAMLLEFMLYRLRRVNSKDFRMIKLKGDFVSSNLPGNVFVPGQRADIKSYWLFPMLVDDPDEVVTALEKEGVEAYRGATQLSTVYRTKPTEADQKDRAKFRQENQTEKLLYSFSTAQPEVAAGSGSSIGNAVSRPSVEFFCTAPVNTATTNRTFSKEKDDVLFPHNAKYLIDHVVYLPVHKRVSFQHLEHICNSVEKVMKNRIGVKIANTSDVLFKSKL</sequence>
<dbReference type="GO" id="GO:0030170">
    <property type="term" value="F:pyridoxal phosphate binding"/>
    <property type="evidence" value="ECO:0007669"/>
    <property type="project" value="TreeGrafter"/>
</dbReference>
<comment type="caution">
    <text evidence="1">The sequence shown here is derived from an EMBL/GenBank/DDBJ whole genome shotgun (WGS) entry which is preliminary data.</text>
</comment>
<protein>
    <recommendedName>
        <fullName evidence="3">DegT/DnrJ/EryC1/StrS aminotransferase family protein</fullName>
    </recommendedName>
</protein>
<dbReference type="InterPro" id="IPR015422">
    <property type="entry name" value="PyrdxlP-dep_Trfase_small"/>
</dbReference>
<evidence type="ECO:0000313" key="1">
    <source>
        <dbReference type="EMBL" id="PFX25023.1"/>
    </source>
</evidence>
<dbReference type="InterPro" id="IPR000653">
    <property type="entry name" value="DegT/StrS_aminotransferase"/>
</dbReference>
<dbReference type="InterPro" id="IPR015424">
    <property type="entry name" value="PyrdxlP-dep_Trfase"/>
</dbReference>
<dbReference type="SUPFAM" id="SSF53383">
    <property type="entry name" value="PLP-dependent transferases"/>
    <property type="match status" value="1"/>
</dbReference>
<name>A0A2B4S7K7_STYPI</name>
<dbReference type="OrthoDB" id="5955158at2759"/>
<reference evidence="2" key="1">
    <citation type="journal article" date="2017" name="bioRxiv">
        <title>Comparative analysis of the genomes of Stylophora pistillata and Acropora digitifera provides evidence for extensive differences between species of corals.</title>
        <authorList>
            <person name="Voolstra C.R."/>
            <person name="Li Y."/>
            <person name="Liew Y.J."/>
            <person name="Baumgarten S."/>
            <person name="Zoccola D."/>
            <person name="Flot J.-F."/>
            <person name="Tambutte S."/>
            <person name="Allemand D."/>
            <person name="Aranda M."/>
        </authorList>
    </citation>
    <scope>NUCLEOTIDE SEQUENCE [LARGE SCALE GENOMIC DNA]</scope>
</reference>
<gene>
    <name evidence="1" type="ORF">AWC38_SpisGene10359</name>
</gene>
<dbReference type="Gene3D" id="3.40.640.10">
    <property type="entry name" value="Type I PLP-dependent aspartate aminotransferase-like (Major domain)"/>
    <property type="match status" value="1"/>
</dbReference>
<dbReference type="AlphaFoldDB" id="A0A2B4S7K7"/>
<dbReference type="Gene3D" id="3.90.1150.10">
    <property type="entry name" value="Aspartate Aminotransferase, domain 1"/>
    <property type="match status" value="1"/>
</dbReference>
<evidence type="ECO:0008006" key="3">
    <source>
        <dbReference type="Google" id="ProtNLM"/>
    </source>
</evidence>
<dbReference type="FunFam" id="3.40.640.10:FF:000227">
    <property type="entry name" value="Predicted protein"/>
    <property type="match status" value="1"/>
</dbReference>
<dbReference type="InterPro" id="IPR015421">
    <property type="entry name" value="PyrdxlP-dep_Trfase_major"/>
</dbReference>
<dbReference type="GO" id="GO:0008483">
    <property type="term" value="F:transaminase activity"/>
    <property type="evidence" value="ECO:0007669"/>
    <property type="project" value="TreeGrafter"/>
</dbReference>